<feature type="domain" description="Thiamine pyrophosphate enzyme N-terminal TPP-binding" evidence="7">
    <location>
        <begin position="4"/>
        <end position="120"/>
    </location>
</feature>
<feature type="region of interest" description="Disordered" evidence="4">
    <location>
        <begin position="586"/>
        <end position="625"/>
    </location>
</feature>
<dbReference type="InterPro" id="IPR012000">
    <property type="entry name" value="Thiamin_PyroP_enz_cen_dom"/>
</dbReference>
<sequence length="625" mass="67619">MSIKVSDHVLQRLREWDVEHVFGYAGDGINGLLAAWGRAENKPEFVQARHEEMAAFEAVGYAKFSGKVGVCAATSGPGAIHLLNGLYDAKLDHVPVVAIVGQTNRSAMGGSYQQEVDLLSLFKDVASEYCEMVTVPEQLPNVIDRAMRTAYAKRTVTAIIIPADVQELDYAAPTHAFKMVPSSLGLADYAPVPADDDIARAADVLNSGEKVAILIGQGARGARAEVEQLADTLGAGVAKALLGKDVLPDDLPYVTGSIGLLGTRPSYEMMRDCDTLLVVGSSFPYTQFLPEFDQARAVQIDHDPFMIGLRYPFEVNLVGDAAGTLKRLLPLLKAKKHGEWRKTVEENTARWWEVMQRRAAVDADPVNPEYVVHALDELLPENVMLAADSGSSANWYARHLRMRGAMRGSLSGTLATMGPGVPYVIGAKFAHPDRPAIAIVGDGAMQMNGMAELITAAKYWRQWQDPRLIVAVLNNHDLNQVTWEMRAMEGAPQFEPSQALPDVRYADFARSIGLGGVRVEEPGGVQDAWRQALAADRPFVIDFRTDPAVPPIPPHADREQAEAVVSAVLHGDSDRDGMIRQGVKAKLQELLPGRRHRADRPGAGDEDDGGNGAEGGDGGDGQDGK</sequence>
<dbReference type="CDD" id="cd07039">
    <property type="entry name" value="TPP_PYR_POX"/>
    <property type="match status" value="1"/>
</dbReference>
<feature type="domain" description="Thiamine pyrophosphate enzyme central" evidence="5">
    <location>
        <begin position="198"/>
        <end position="328"/>
    </location>
</feature>
<evidence type="ECO:0000313" key="8">
    <source>
        <dbReference type="EMBL" id="MFC4031874.1"/>
    </source>
</evidence>
<dbReference type="PANTHER" id="PTHR42981">
    <property type="entry name" value="PYRUVATE DEHYDROGENASE [UBIQUINONE]"/>
    <property type="match status" value="1"/>
</dbReference>
<evidence type="ECO:0000313" key="9">
    <source>
        <dbReference type="Proteomes" id="UP001595765"/>
    </source>
</evidence>
<evidence type="ECO:0000256" key="2">
    <source>
        <dbReference type="ARBA" id="ARBA00023052"/>
    </source>
</evidence>
<reference evidence="9" key="1">
    <citation type="journal article" date="2019" name="Int. J. Syst. Evol. Microbiol.">
        <title>The Global Catalogue of Microorganisms (GCM) 10K type strain sequencing project: providing services to taxonomists for standard genome sequencing and annotation.</title>
        <authorList>
            <consortium name="The Broad Institute Genomics Platform"/>
            <consortium name="The Broad Institute Genome Sequencing Center for Infectious Disease"/>
            <person name="Wu L."/>
            <person name="Ma J."/>
        </authorList>
    </citation>
    <scope>NUCLEOTIDE SEQUENCE [LARGE SCALE GENOMIC DNA]</scope>
    <source>
        <strain evidence="9">CGMCC 4.7237</strain>
    </source>
</reference>
<dbReference type="PANTHER" id="PTHR42981:SF2">
    <property type="entry name" value="PYRUVATE DEHYDROGENASE [UBIQUINONE]"/>
    <property type="match status" value="1"/>
</dbReference>
<evidence type="ECO:0000259" key="5">
    <source>
        <dbReference type="Pfam" id="PF00205"/>
    </source>
</evidence>
<protein>
    <submittedName>
        <fullName evidence="8">Thiamine pyrophosphate-requiring protein</fullName>
    </submittedName>
</protein>
<feature type="compositionally biased region" description="Gly residues" evidence="4">
    <location>
        <begin position="610"/>
        <end position="625"/>
    </location>
</feature>
<name>A0ABV8HNI6_9ACTN</name>
<keyword evidence="9" id="KW-1185">Reference proteome</keyword>
<dbReference type="Gene3D" id="3.40.50.970">
    <property type="match status" value="2"/>
</dbReference>
<dbReference type="InterPro" id="IPR047211">
    <property type="entry name" value="POXB-like"/>
</dbReference>
<dbReference type="SUPFAM" id="SSF52518">
    <property type="entry name" value="Thiamin diphosphate-binding fold (THDP-binding)"/>
    <property type="match status" value="2"/>
</dbReference>
<dbReference type="Pfam" id="PF02775">
    <property type="entry name" value="TPP_enzyme_C"/>
    <property type="match status" value="1"/>
</dbReference>
<comment type="caution">
    <text evidence="8">The sequence shown here is derived from an EMBL/GenBank/DDBJ whole genome shotgun (WGS) entry which is preliminary data.</text>
</comment>
<evidence type="ECO:0000259" key="7">
    <source>
        <dbReference type="Pfam" id="PF02776"/>
    </source>
</evidence>
<dbReference type="InterPro" id="IPR029061">
    <property type="entry name" value="THDP-binding"/>
</dbReference>
<dbReference type="InterPro" id="IPR047210">
    <property type="entry name" value="TPP_PYR_POXB-like"/>
</dbReference>
<dbReference type="InterPro" id="IPR047212">
    <property type="entry name" value="TPP_POXB-like"/>
</dbReference>
<dbReference type="Gene3D" id="3.40.50.1220">
    <property type="entry name" value="TPP-binding domain"/>
    <property type="match status" value="1"/>
</dbReference>
<accession>A0ABV8HNI6</accession>
<comment type="similarity">
    <text evidence="1 3">Belongs to the TPP enzyme family.</text>
</comment>
<dbReference type="NCBIfam" id="NF006129">
    <property type="entry name" value="PRK08273.1"/>
    <property type="match status" value="1"/>
</dbReference>
<dbReference type="PROSITE" id="PS00187">
    <property type="entry name" value="TPP_ENZYMES"/>
    <property type="match status" value="1"/>
</dbReference>
<organism evidence="8 9">
    <name type="scientific">Streptomyces polygonati</name>
    <dbReference type="NCBI Taxonomy" id="1617087"/>
    <lineage>
        <taxon>Bacteria</taxon>
        <taxon>Bacillati</taxon>
        <taxon>Actinomycetota</taxon>
        <taxon>Actinomycetes</taxon>
        <taxon>Kitasatosporales</taxon>
        <taxon>Streptomycetaceae</taxon>
        <taxon>Streptomyces</taxon>
    </lineage>
</organism>
<dbReference type="InterPro" id="IPR029035">
    <property type="entry name" value="DHS-like_NAD/FAD-binding_dom"/>
</dbReference>
<dbReference type="CDD" id="cd02014">
    <property type="entry name" value="TPP_POX"/>
    <property type="match status" value="1"/>
</dbReference>
<feature type="domain" description="Thiamine pyrophosphate enzyme TPP-binding" evidence="6">
    <location>
        <begin position="388"/>
        <end position="543"/>
    </location>
</feature>
<evidence type="ECO:0000256" key="1">
    <source>
        <dbReference type="ARBA" id="ARBA00007812"/>
    </source>
</evidence>
<dbReference type="Proteomes" id="UP001595765">
    <property type="component" value="Unassembled WGS sequence"/>
</dbReference>
<dbReference type="RefSeq" id="WP_386428340.1">
    <property type="nucleotide sequence ID" value="NZ_JBHSBB010000009.1"/>
</dbReference>
<dbReference type="Pfam" id="PF02776">
    <property type="entry name" value="TPP_enzyme_N"/>
    <property type="match status" value="1"/>
</dbReference>
<proteinExistence type="inferred from homology"/>
<dbReference type="InterPro" id="IPR000399">
    <property type="entry name" value="TPP-bd_CS"/>
</dbReference>
<dbReference type="InterPro" id="IPR012001">
    <property type="entry name" value="Thiamin_PyroP_enz_TPP-bd_dom"/>
</dbReference>
<evidence type="ECO:0000259" key="6">
    <source>
        <dbReference type="Pfam" id="PF02775"/>
    </source>
</evidence>
<keyword evidence="2 3" id="KW-0786">Thiamine pyrophosphate</keyword>
<dbReference type="SUPFAM" id="SSF52467">
    <property type="entry name" value="DHS-like NAD/FAD-binding domain"/>
    <property type="match status" value="1"/>
</dbReference>
<dbReference type="EMBL" id="JBHSBB010000009">
    <property type="protein sequence ID" value="MFC4031874.1"/>
    <property type="molecule type" value="Genomic_DNA"/>
</dbReference>
<gene>
    <name evidence="8" type="ORF">ACFO3J_10320</name>
</gene>
<evidence type="ECO:0000256" key="3">
    <source>
        <dbReference type="RuleBase" id="RU362132"/>
    </source>
</evidence>
<dbReference type="Pfam" id="PF00205">
    <property type="entry name" value="TPP_enzyme_M"/>
    <property type="match status" value="1"/>
</dbReference>
<dbReference type="InterPro" id="IPR011766">
    <property type="entry name" value="TPP_enzyme_TPP-bd"/>
</dbReference>
<evidence type="ECO:0000256" key="4">
    <source>
        <dbReference type="SAM" id="MobiDB-lite"/>
    </source>
</evidence>